<sequence>MEEIDTKRGIIAWFARNNVAANLLMWVLLLGGLLSAFIINKEVFPTFELNRVVVQVAYPGAAPQEIEEGILIKIEEQIRDIDGIKRIRATASEGFASVTVEVKDDYDPKEVLDEIKLRVDAISTFPDSIEQPNIYQLKPTPEVMWISITGDDLSLSELKELGKTIRDEITSLPGVTRASLFGHRDYEIAIEVSESKLREYRLTFDDVAQAVQRSSINLPGGSIRAEDGDILLRSDGQAYTGEEFERIVLRSQADGSRLYLSDVATVIDGFEERLGYARFDGKRSVGVEVNSVDNQNALAIAETVKAYIERKQEELPDTVTVEYWGELTQFLSDRLNLMLTNMVQGAILVFLVLALFLQLKVAFWVMLGLPICFLAALMVMPMAPVGLSINMITLFGFILVLGIVVDDAIVIGEASYAQTEKDGHSTDAVIKGARRVAMPATFGVLTTVAAFIPMLMVTGFMGAITASIAGVVILCLLFSLVESKLILPAHLAHMTPPKPGQGWGPWLRLKERFHNGVQWLIHAKYKPAVTRLMEMRYSVLAFFIGMMILCGGLIQSGLVRTVSFPDIPSDFINVQLEMENGVSERQTLRAVQQMEEALFTMNDEIAEEIGIEVVRHSFVWLGSRTDASMTIELIKGEKRPIDGVEIAARWRDAMPELVGVKVLEINASTNGGGGDVAFRLNGKDLDQLVAAADELKAKLATYDGLYDIQDNFTSGSQEIRLAVKPEAEALGITLSDLARQVRWGFYGYEAQRILRDKEEVKVMVRYPAEQRRTIGHLENMRIRTPQGTEVPFSSVATVELAQGYSAISRTNGVRSITVRADAHKGRVEPGKVISEINKEFMPELTEKYDGITTALDGSAEEDAENNLKMIQGTFFALFTIYALMAVPLRSYAQPLIIMSVIPFGMIGAVIGHLLLGLDMSMLSLFGIIALSGVVVNDSLILVDFINRARAEGLPLKEAVVQAGTERFRAIVLTSLTTFLGLVPITLETSLQAQIVIPMAVSLAFGILFATVVTLILIPALYLILDDFKRLIKWWWRPGGEAHPLRTPKTPLKP</sequence>
<feature type="transmembrane region" description="Helical" evidence="1">
    <location>
        <begin position="921"/>
        <end position="946"/>
    </location>
</feature>
<evidence type="ECO:0000313" key="2">
    <source>
        <dbReference type="EMBL" id="ADN77267.1"/>
    </source>
</evidence>
<keyword evidence="1" id="KW-0812">Transmembrane</keyword>
<dbReference type="KEGG" id="fbl:Fbal_3067"/>
<feature type="transmembrane region" description="Helical" evidence="1">
    <location>
        <begin position="895"/>
        <end position="915"/>
    </location>
</feature>
<dbReference type="Gene3D" id="3.30.2090.10">
    <property type="entry name" value="Multidrug efflux transporter AcrB TolC docking domain, DN and DC subdomains"/>
    <property type="match status" value="2"/>
</dbReference>
<feature type="transmembrane region" description="Helical" evidence="1">
    <location>
        <begin position="436"/>
        <end position="454"/>
    </location>
</feature>
<feature type="transmembrane region" description="Helical" evidence="1">
    <location>
        <begin position="20"/>
        <end position="39"/>
    </location>
</feature>
<evidence type="ECO:0000256" key="1">
    <source>
        <dbReference type="SAM" id="Phobius"/>
    </source>
</evidence>
<dbReference type="InterPro" id="IPR027463">
    <property type="entry name" value="AcrB_DN_DC_subdom"/>
</dbReference>
<dbReference type="HOGENOM" id="CLU_002755_1_2_6"/>
<dbReference type="SUPFAM" id="SSF82866">
    <property type="entry name" value="Multidrug efflux transporter AcrB transmembrane domain"/>
    <property type="match status" value="2"/>
</dbReference>
<feature type="transmembrane region" description="Helical" evidence="1">
    <location>
        <begin position="389"/>
        <end position="416"/>
    </location>
</feature>
<dbReference type="Gene3D" id="3.30.70.1320">
    <property type="entry name" value="Multidrug efflux transporter AcrB pore domain like"/>
    <property type="match status" value="1"/>
</dbReference>
<evidence type="ECO:0000313" key="3">
    <source>
        <dbReference type="Proteomes" id="UP000006683"/>
    </source>
</evidence>
<feature type="transmembrane region" description="Helical" evidence="1">
    <location>
        <begin position="337"/>
        <end position="356"/>
    </location>
</feature>
<dbReference type="GO" id="GO:0042910">
    <property type="term" value="F:xenobiotic transmembrane transporter activity"/>
    <property type="evidence" value="ECO:0007669"/>
    <property type="project" value="TreeGrafter"/>
</dbReference>
<feature type="transmembrane region" description="Helical" evidence="1">
    <location>
        <begin position="539"/>
        <end position="559"/>
    </location>
</feature>
<dbReference type="Gene3D" id="1.20.1640.10">
    <property type="entry name" value="Multidrug efflux transporter AcrB transmembrane domain"/>
    <property type="match status" value="2"/>
</dbReference>
<reference evidence="2 3" key="1">
    <citation type="journal article" date="2010" name="Stand. Genomic Sci.">
        <title>Complete genome sequence of Ferrimonas balearica type strain (PAT).</title>
        <authorList>
            <person name="Nolan M."/>
            <person name="Sikorski J."/>
            <person name="Davenport K."/>
            <person name="Lucas S."/>
            <person name="Glavina Del Rio T."/>
            <person name="Tice H."/>
            <person name="Cheng J."/>
            <person name="Goodwin L."/>
            <person name="Pitluck S."/>
            <person name="Liolios K."/>
            <person name="Ivanova N."/>
            <person name="Mavromatis K."/>
            <person name="Ovchinnikova G."/>
            <person name="Pati A."/>
            <person name="Chen A."/>
            <person name="Palaniappan K."/>
            <person name="Land M."/>
            <person name="Hauser L."/>
            <person name="Chang Y."/>
            <person name="Jeffries C."/>
            <person name="Tapia R."/>
            <person name="Brettin T."/>
            <person name="Detter J."/>
            <person name="Han C."/>
            <person name="Yasawong M."/>
            <person name="Rohde M."/>
            <person name="Tindall B."/>
            <person name="Goker M."/>
            <person name="Woyke T."/>
            <person name="Bristow J."/>
            <person name="Eisen J."/>
            <person name="Markowitz V."/>
            <person name="Hugenholtz P."/>
            <person name="Kyrpides N."/>
            <person name="Klenk H."/>
            <person name="Lapidus A."/>
        </authorList>
    </citation>
    <scope>NUCLEOTIDE SEQUENCE [LARGE SCALE GENOMIC DNA]</scope>
    <source>
        <strain evidence="3">DSM 9799 / CCM 4581 / KCTC 23876 / PAT</strain>
    </source>
</reference>
<dbReference type="SUPFAM" id="SSF82693">
    <property type="entry name" value="Multidrug efflux transporter AcrB pore domain, PN1, PN2, PC1 and PC2 subdomains"/>
    <property type="match status" value="2"/>
</dbReference>
<dbReference type="PRINTS" id="PR00702">
    <property type="entry name" value="ACRIFLAVINRP"/>
</dbReference>
<dbReference type="EMBL" id="CP002209">
    <property type="protein sequence ID" value="ADN77267.1"/>
    <property type="molecule type" value="Genomic_DNA"/>
</dbReference>
<dbReference type="Gene3D" id="3.30.70.1430">
    <property type="entry name" value="Multidrug efflux transporter AcrB pore domain"/>
    <property type="match status" value="2"/>
</dbReference>
<keyword evidence="1" id="KW-1133">Transmembrane helix</keyword>
<dbReference type="STRING" id="550540.Fbal_3067"/>
<feature type="transmembrane region" description="Helical" evidence="1">
    <location>
        <begin position="998"/>
        <end position="1024"/>
    </location>
</feature>
<dbReference type="InterPro" id="IPR001036">
    <property type="entry name" value="Acrflvin-R"/>
</dbReference>
<keyword evidence="3" id="KW-1185">Reference proteome</keyword>
<dbReference type="PANTHER" id="PTHR32063:SF33">
    <property type="entry name" value="RND SUPERFAMILY EFFLUX PUMP PERMEASE COMPONENT"/>
    <property type="match status" value="1"/>
</dbReference>
<dbReference type="PANTHER" id="PTHR32063">
    <property type="match status" value="1"/>
</dbReference>
<protein>
    <submittedName>
        <fullName evidence="2">Acriflavin resistance protein</fullName>
    </submittedName>
</protein>
<feature type="transmembrane region" description="Helical" evidence="1">
    <location>
        <begin position="869"/>
        <end position="888"/>
    </location>
</feature>
<dbReference type="AlphaFoldDB" id="E1SUG0"/>
<accession>E1SUG0</accession>
<name>E1SUG0_FERBD</name>
<keyword evidence="1" id="KW-0472">Membrane</keyword>
<gene>
    <name evidence="2" type="ordered locus">Fbal_3067</name>
</gene>
<feature type="transmembrane region" description="Helical" evidence="1">
    <location>
        <begin position="967"/>
        <end position="986"/>
    </location>
</feature>
<dbReference type="eggNOG" id="COG0841">
    <property type="taxonomic scope" value="Bacteria"/>
</dbReference>
<feature type="transmembrane region" description="Helical" evidence="1">
    <location>
        <begin position="460"/>
        <end position="481"/>
    </location>
</feature>
<proteinExistence type="predicted"/>
<dbReference type="SUPFAM" id="SSF82714">
    <property type="entry name" value="Multidrug efflux transporter AcrB TolC docking domain, DN and DC subdomains"/>
    <property type="match status" value="2"/>
</dbReference>
<dbReference type="Gene3D" id="3.30.70.1440">
    <property type="entry name" value="Multidrug efflux transporter AcrB pore domain"/>
    <property type="match status" value="1"/>
</dbReference>
<dbReference type="Proteomes" id="UP000006683">
    <property type="component" value="Chromosome"/>
</dbReference>
<feature type="transmembrane region" description="Helical" evidence="1">
    <location>
        <begin position="363"/>
        <end position="383"/>
    </location>
</feature>
<dbReference type="GO" id="GO:0005886">
    <property type="term" value="C:plasma membrane"/>
    <property type="evidence" value="ECO:0007669"/>
    <property type="project" value="TreeGrafter"/>
</dbReference>
<organism evidence="2 3">
    <name type="scientific">Ferrimonas balearica (strain DSM 9799 / CCM 4581 / KCTC 23876 / PAT)</name>
    <dbReference type="NCBI Taxonomy" id="550540"/>
    <lineage>
        <taxon>Bacteria</taxon>
        <taxon>Pseudomonadati</taxon>
        <taxon>Pseudomonadota</taxon>
        <taxon>Gammaproteobacteria</taxon>
        <taxon>Alteromonadales</taxon>
        <taxon>Ferrimonadaceae</taxon>
        <taxon>Ferrimonas</taxon>
    </lineage>
</organism>
<dbReference type="Pfam" id="PF00873">
    <property type="entry name" value="ACR_tran"/>
    <property type="match status" value="1"/>
</dbReference>